<feature type="domain" description="Phosphoribosyltransferase" evidence="12">
    <location>
        <begin position="358"/>
        <end position="477"/>
    </location>
</feature>
<dbReference type="EC" id="2.4.2.7" evidence="7"/>
<dbReference type="InterPro" id="IPR000836">
    <property type="entry name" value="PRTase_dom"/>
</dbReference>
<evidence type="ECO:0000256" key="3">
    <source>
        <dbReference type="ARBA" id="ARBA00004496"/>
    </source>
</evidence>
<evidence type="ECO:0000256" key="11">
    <source>
        <dbReference type="ARBA" id="ARBA00022726"/>
    </source>
</evidence>
<proteinExistence type="inferred from homology"/>
<dbReference type="InterPro" id="IPR050120">
    <property type="entry name" value="Adenine_PRTase"/>
</dbReference>
<evidence type="ECO:0000256" key="7">
    <source>
        <dbReference type="ARBA" id="ARBA00011893"/>
    </source>
</evidence>
<dbReference type="InterPro" id="IPR029057">
    <property type="entry name" value="PRTase-like"/>
</dbReference>
<dbReference type="CDD" id="cd06223">
    <property type="entry name" value="PRTases_typeI"/>
    <property type="match status" value="1"/>
</dbReference>
<keyword evidence="10" id="KW-0808">Transferase</keyword>
<dbReference type="GO" id="GO:0006166">
    <property type="term" value="P:purine ribonucleoside salvage"/>
    <property type="evidence" value="ECO:0007669"/>
    <property type="project" value="UniProtKB-KW"/>
</dbReference>
<dbReference type="InterPro" id="IPR036850">
    <property type="entry name" value="NDK-like_dom_sf"/>
</dbReference>
<dbReference type="Gene3D" id="3.30.70.141">
    <property type="entry name" value="Nucleoside diphosphate kinase-like domain"/>
    <property type="match status" value="1"/>
</dbReference>
<reference evidence="13" key="1">
    <citation type="submission" date="2021-01" db="EMBL/GenBank/DDBJ databases">
        <authorList>
            <person name="Corre E."/>
            <person name="Pelletier E."/>
            <person name="Niang G."/>
            <person name="Scheremetjew M."/>
            <person name="Finn R."/>
            <person name="Kale V."/>
            <person name="Holt S."/>
            <person name="Cochrane G."/>
            <person name="Meng A."/>
            <person name="Brown T."/>
            <person name="Cohen L."/>
        </authorList>
    </citation>
    <scope>NUCLEOTIDE SEQUENCE</scope>
    <source>
        <strain evidence="13">CCMP1243</strain>
    </source>
</reference>
<evidence type="ECO:0000256" key="8">
    <source>
        <dbReference type="ARBA" id="ARBA00022490"/>
    </source>
</evidence>
<sequence>MAAAATGAEPLTAVNCAFVFVKPHAVTEATKDLVREGLTRRGLRILNEGSLDAAEIDSKKLIDQHYYAIASKATILKPAQLNVPADKFEAQFGLSWANALAQGSVFNAMDACAVLGLDADALDAEWAKAKKAKKLVKFGGGFYCGLIEVEGKAPIYVFNGFFMSMRSKFTAPGASIYYYVVDWDSAALSWADFRGQLLGPTDPSEAPADSLRGQIASRWQELGLAAAPNVGDNGVHASASPFEGLAERLNWCGATLETDPFGAALLQSGVCAEMLQQWTVDPQVNYVDGSRGSLFDALEDTDALDCISKCRTLARANVDFLYEQDGTAAREIAKVIPYFPFKGIPKFYDIGGFLSMPEVFQQIVDIFVARYGTLEVDSIGGLDARGFILGPPIALALKKPFFMLRKKGKMPNARFSQPYETEYGTREGLGIPRGAVKEGDRVLLIDDLVATGGTLSAGIECVKMCGGTVVECACIVELKFFRESRQKFYESCGIADVPIWALISEEILETEAELPADYQDDGEEH</sequence>
<comment type="function">
    <text evidence="2">Catalyzes a salvage reaction resulting in the formation of AMP, that is energically less costly than de novo synthesis.</text>
</comment>
<dbReference type="SUPFAM" id="SSF53271">
    <property type="entry name" value="PRTase-like"/>
    <property type="match status" value="1"/>
</dbReference>
<dbReference type="NCBIfam" id="NF002636">
    <property type="entry name" value="PRK02304.1-5"/>
    <property type="match status" value="1"/>
</dbReference>
<accession>A0A7S2SSL9</accession>
<comment type="similarity">
    <text evidence="5">Belongs to the purine/pyrimidine phosphoribosyltransferase family.</text>
</comment>
<evidence type="ECO:0000256" key="5">
    <source>
        <dbReference type="ARBA" id="ARBA00008391"/>
    </source>
</evidence>
<evidence type="ECO:0000256" key="6">
    <source>
        <dbReference type="ARBA" id="ARBA00011738"/>
    </source>
</evidence>
<dbReference type="PANTHER" id="PTHR11776:SF7">
    <property type="entry name" value="PHOSPHORIBOSYLTRANSFERASE DOMAIN-CONTAINING PROTEIN"/>
    <property type="match status" value="1"/>
</dbReference>
<dbReference type="Gene3D" id="3.40.50.2020">
    <property type="match status" value="1"/>
</dbReference>
<evidence type="ECO:0000256" key="10">
    <source>
        <dbReference type="ARBA" id="ARBA00022679"/>
    </source>
</evidence>
<keyword evidence="9" id="KW-0328">Glycosyltransferase</keyword>
<evidence type="ECO:0000256" key="9">
    <source>
        <dbReference type="ARBA" id="ARBA00022676"/>
    </source>
</evidence>
<evidence type="ECO:0000256" key="1">
    <source>
        <dbReference type="ARBA" id="ARBA00000868"/>
    </source>
</evidence>
<dbReference type="GO" id="GO:0003999">
    <property type="term" value="F:adenine phosphoribosyltransferase activity"/>
    <property type="evidence" value="ECO:0007669"/>
    <property type="project" value="UniProtKB-EC"/>
</dbReference>
<dbReference type="Pfam" id="PF00156">
    <property type="entry name" value="Pribosyltran"/>
    <property type="match status" value="1"/>
</dbReference>
<comment type="subcellular location">
    <subcellularLocation>
        <location evidence="3">Cytoplasm</location>
    </subcellularLocation>
</comment>
<dbReference type="PANTHER" id="PTHR11776">
    <property type="entry name" value="ADENINE PHOSPHORIBOSYLTRANSFERASE"/>
    <property type="match status" value="1"/>
</dbReference>
<comment type="pathway">
    <text evidence="4">Purine metabolism; AMP biosynthesis via salvage pathway; AMP from adenine: step 1/1.</text>
</comment>
<evidence type="ECO:0000259" key="12">
    <source>
        <dbReference type="Pfam" id="PF00156"/>
    </source>
</evidence>
<evidence type="ECO:0000256" key="2">
    <source>
        <dbReference type="ARBA" id="ARBA00003968"/>
    </source>
</evidence>
<protein>
    <recommendedName>
        <fullName evidence="7">adenine phosphoribosyltransferase</fullName>
        <ecNumber evidence="7">2.4.2.7</ecNumber>
    </recommendedName>
</protein>
<dbReference type="AlphaFoldDB" id="A0A7S2SSL9"/>
<dbReference type="SUPFAM" id="SSF54919">
    <property type="entry name" value="Nucleoside diphosphate kinase, NDK"/>
    <property type="match status" value="1"/>
</dbReference>
<comment type="catalytic activity">
    <reaction evidence="1">
        <text>AMP + diphosphate = 5-phospho-alpha-D-ribose 1-diphosphate + adenine</text>
        <dbReference type="Rhea" id="RHEA:16609"/>
        <dbReference type="ChEBI" id="CHEBI:16708"/>
        <dbReference type="ChEBI" id="CHEBI:33019"/>
        <dbReference type="ChEBI" id="CHEBI:58017"/>
        <dbReference type="ChEBI" id="CHEBI:456215"/>
        <dbReference type="EC" id="2.4.2.7"/>
    </reaction>
</comment>
<name>A0A7S2SSL9_9STRA</name>
<dbReference type="FunFam" id="3.40.50.2020:FF:000004">
    <property type="entry name" value="Adenine phosphoribosyltransferase"/>
    <property type="match status" value="1"/>
</dbReference>
<organism evidence="13">
    <name type="scientific">Rhizochromulina marina</name>
    <dbReference type="NCBI Taxonomy" id="1034831"/>
    <lineage>
        <taxon>Eukaryota</taxon>
        <taxon>Sar</taxon>
        <taxon>Stramenopiles</taxon>
        <taxon>Ochrophyta</taxon>
        <taxon>Dictyochophyceae</taxon>
        <taxon>Rhizochromulinales</taxon>
        <taxon>Rhizochromulina</taxon>
    </lineage>
</organism>
<keyword evidence="11" id="KW-0660">Purine salvage</keyword>
<keyword evidence="8" id="KW-0963">Cytoplasm</keyword>
<evidence type="ECO:0000313" key="13">
    <source>
        <dbReference type="EMBL" id="CAD9708429.1"/>
    </source>
</evidence>
<dbReference type="GO" id="GO:0005737">
    <property type="term" value="C:cytoplasm"/>
    <property type="evidence" value="ECO:0007669"/>
    <property type="project" value="UniProtKB-SubCell"/>
</dbReference>
<gene>
    <name evidence="13" type="ORF">RMAR1173_LOCUS19421</name>
</gene>
<dbReference type="EMBL" id="HBHJ01029321">
    <property type="protein sequence ID" value="CAD9708429.1"/>
    <property type="molecule type" value="Transcribed_RNA"/>
</dbReference>
<evidence type="ECO:0000256" key="4">
    <source>
        <dbReference type="ARBA" id="ARBA00004659"/>
    </source>
</evidence>
<comment type="subunit">
    <text evidence="6">Homodimer.</text>
</comment>